<evidence type="ECO:0000259" key="3">
    <source>
        <dbReference type="Pfam" id="PF20151"/>
    </source>
</evidence>
<feature type="domain" description="DUF6533" evidence="3">
    <location>
        <begin position="21"/>
        <end position="65"/>
    </location>
</feature>
<dbReference type="EMBL" id="QPFP01000031">
    <property type="protein sequence ID" value="TEB28601.1"/>
    <property type="molecule type" value="Genomic_DNA"/>
</dbReference>
<evidence type="ECO:0000256" key="2">
    <source>
        <dbReference type="SAM" id="Phobius"/>
    </source>
</evidence>
<name>A0A4Y7T3K6_COPMI</name>
<organism evidence="4 5">
    <name type="scientific">Coprinellus micaceus</name>
    <name type="common">Glistening ink-cap mushroom</name>
    <name type="synonym">Coprinus micaceus</name>
    <dbReference type="NCBI Taxonomy" id="71717"/>
    <lineage>
        <taxon>Eukaryota</taxon>
        <taxon>Fungi</taxon>
        <taxon>Dikarya</taxon>
        <taxon>Basidiomycota</taxon>
        <taxon>Agaricomycotina</taxon>
        <taxon>Agaricomycetes</taxon>
        <taxon>Agaricomycetidae</taxon>
        <taxon>Agaricales</taxon>
        <taxon>Agaricineae</taxon>
        <taxon>Psathyrellaceae</taxon>
        <taxon>Coprinellus</taxon>
    </lineage>
</organism>
<reference evidence="4 5" key="1">
    <citation type="journal article" date="2019" name="Nat. Ecol. Evol.">
        <title>Megaphylogeny resolves global patterns of mushroom evolution.</title>
        <authorList>
            <person name="Varga T."/>
            <person name="Krizsan K."/>
            <person name="Foldi C."/>
            <person name="Dima B."/>
            <person name="Sanchez-Garcia M."/>
            <person name="Sanchez-Ramirez S."/>
            <person name="Szollosi G.J."/>
            <person name="Szarkandi J.G."/>
            <person name="Papp V."/>
            <person name="Albert L."/>
            <person name="Andreopoulos W."/>
            <person name="Angelini C."/>
            <person name="Antonin V."/>
            <person name="Barry K.W."/>
            <person name="Bougher N.L."/>
            <person name="Buchanan P."/>
            <person name="Buyck B."/>
            <person name="Bense V."/>
            <person name="Catcheside P."/>
            <person name="Chovatia M."/>
            <person name="Cooper J."/>
            <person name="Damon W."/>
            <person name="Desjardin D."/>
            <person name="Finy P."/>
            <person name="Geml J."/>
            <person name="Haridas S."/>
            <person name="Hughes K."/>
            <person name="Justo A."/>
            <person name="Karasinski D."/>
            <person name="Kautmanova I."/>
            <person name="Kiss B."/>
            <person name="Kocsube S."/>
            <person name="Kotiranta H."/>
            <person name="LaButti K.M."/>
            <person name="Lechner B.E."/>
            <person name="Liimatainen K."/>
            <person name="Lipzen A."/>
            <person name="Lukacs Z."/>
            <person name="Mihaltcheva S."/>
            <person name="Morgado L.N."/>
            <person name="Niskanen T."/>
            <person name="Noordeloos M.E."/>
            <person name="Ohm R.A."/>
            <person name="Ortiz-Santana B."/>
            <person name="Ovrebo C."/>
            <person name="Racz N."/>
            <person name="Riley R."/>
            <person name="Savchenko A."/>
            <person name="Shiryaev A."/>
            <person name="Soop K."/>
            <person name="Spirin V."/>
            <person name="Szebenyi C."/>
            <person name="Tomsovsky M."/>
            <person name="Tulloss R.E."/>
            <person name="Uehling J."/>
            <person name="Grigoriev I.V."/>
            <person name="Vagvolgyi C."/>
            <person name="Papp T."/>
            <person name="Martin F.M."/>
            <person name="Miettinen O."/>
            <person name="Hibbett D.S."/>
            <person name="Nagy L.G."/>
        </authorList>
    </citation>
    <scope>NUCLEOTIDE SEQUENCE [LARGE SCALE GENOMIC DNA]</scope>
    <source>
        <strain evidence="4 5">FP101781</strain>
    </source>
</reference>
<evidence type="ECO:0000313" key="4">
    <source>
        <dbReference type="EMBL" id="TEB28601.1"/>
    </source>
</evidence>
<dbReference type="InterPro" id="IPR045340">
    <property type="entry name" value="DUF6533"/>
</dbReference>
<evidence type="ECO:0000313" key="5">
    <source>
        <dbReference type="Proteomes" id="UP000298030"/>
    </source>
</evidence>
<evidence type="ECO:0000256" key="1">
    <source>
        <dbReference type="SAM" id="MobiDB-lite"/>
    </source>
</evidence>
<gene>
    <name evidence="4" type="ORF">FA13DRAFT_1793781</name>
</gene>
<feature type="transmembrane region" description="Helical" evidence="2">
    <location>
        <begin position="150"/>
        <end position="174"/>
    </location>
</feature>
<feature type="transmembrane region" description="Helical" evidence="2">
    <location>
        <begin position="80"/>
        <end position="99"/>
    </location>
</feature>
<keyword evidence="2" id="KW-0472">Membrane</keyword>
<proteinExistence type="predicted"/>
<feature type="compositionally biased region" description="Basic and acidic residues" evidence="1">
    <location>
        <begin position="380"/>
        <end position="402"/>
    </location>
</feature>
<accession>A0A4Y7T3K6</accession>
<sequence>MSLSKAEALARDVANWRLQEYTEISFFAFYVYYVLTTMDKEVSVILPQKWNRGKLMYMIIRYGLILYIAMRFARESNLNVLLTSFLVPGLLMRPLNFAFPTYEGDYRTYFVISPEDCKAMFIIYTIARRSVFLTCDVALGLCLSALLQVGVILSIAILGLSLAIPVASAILNLVGGIQYPPEPVTGLDVELGYPCYLVSFSSFSNKTIMYDRRDIRAYTELVATIVLALLGIFALFVRYKGHNSRLIQVLRRDGGIDYLSLIGIRLVLAIIYTPSVATGASLEGSTINLVVNRANEVIITILAQRLLINMRKVDYVGTQPFVSKLLFAKSAPGSGSDDDYGEGPGFSVTGTGATEGTLHEPGFEMDEPERSGGGVVVAEEGEKQQEHRENGGTDVEKGKGKVEGGQNVV</sequence>
<feature type="transmembrane region" description="Helical" evidence="2">
    <location>
        <begin position="258"/>
        <end position="277"/>
    </location>
</feature>
<keyword evidence="5" id="KW-1185">Reference proteome</keyword>
<feature type="transmembrane region" description="Helical" evidence="2">
    <location>
        <begin position="217"/>
        <end position="237"/>
    </location>
</feature>
<feature type="region of interest" description="Disordered" evidence="1">
    <location>
        <begin position="333"/>
        <end position="409"/>
    </location>
</feature>
<keyword evidence="2" id="KW-1133">Transmembrane helix</keyword>
<dbReference type="Pfam" id="PF20151">
    <property type="entry name" value="DUF6533"/>
    <property type="match status" value="1"/>
</dbReference>
<keyword evidence="2" id="KW-0812">Transmembrane</keyword>
<feature type="transmembrane region" description="Helical" evidence="2">
    <location>
        <begin position="119"/>
        <end position="143"/>
    </location>
</feature>
<feature type="transmembrane region" description="Helical" evidence="2">
    <location>
        <begin position="20"/>
        <end position="35"/>
    </location>
</feature>
<comment type="caution">
    <text evidence="4">The sequence shown here is derived from an EMBL/GenBank/DDBJ whole genome shotgun (WGS) entry which is preliminary data.</text>
</comment>
<protein>
    <recommendedName>
        <fullName evidence="3">DUF6533 domain-containing protein</fullName>
    </recommendedName>
</protein>
<dbReference type="AlphaFoldDB" id="A0A4Y7T3K6"/>
<dbReference type="Proteomes" id="UP000298030">
    <property type="component" value="Unassembled WGS sequence"/>
</dbReference>
<feature type="transmembrane region" description="Helical" evidence="2">
    <location>
        <begin position="55"/>
        <end position="73"/>
    </location>
</feature>